<dbReference type="Pfam" id="PF20059">
    <property type="entry name" value="DUF6458"/>
    <property type="match status" value="1"/>
</dbReference>
<dbReference type="AlphaFoldDB" id="A0A4R7T6W4"/>
<dbReference type="EMBL" id="SOCE01000001">
    <property type="protein sequence ID" value="TDU86827.1"/>
    <property type="molecule type" value="Genomic_DNA"/>
</dbReference>
<evidence type="ECO:0000313" key="4">
    <source>
        <dbReference type="Proteomes" id="UP000295151"/>
    </source>
</evidence>
<dbReference type="Proteomes" id="UP000295151">
    <property type="component" value="Unassembled WGS sequence"/>
</dbReference>
<organism evidence="3 4">
    <name type="scientific">Kribbella voronezhensis</name>
    <dbReference type="NCBI Taxonomy" id="2512212"/>
    <lineage>
        <taxon>Bacteria</taxon>
        <taxon>Bacillati</taxon>
        <taxon>Actinomycetota</taxon>
        <taxon>Actinomycetes</taxon>
        <taxon>Propionibacteriales</taxon>
        <taxon>Kribbellaceae</taxon>
        <taxon>Kribbella</taxon>
    </lineage>
</organism>
<accession>A0A4R7T6W4</accession>
<evidence type="ECO:0000256" key="1">
    <source>
        <dbReference type="SAM" id="Phobius"/>
    </source>
</evidence>
<sequence length="99" mass="10795">MRINVGILLMAAGAILAFAVRDGSGPVDLTVVGIVIMLGGAAGLWFSYRVANQREQEEITLIKPGIEEQYDTTPHEYVIEEQIDVTPVEYQPGHSPEQA</sequence>
<dbReference type="RefSeq" id="WP_202866592.1">
    <property type="nucleotide sequence ID" value="NZ_SOCE01000001.1"/>
</dbReference>
<dbReference type="InterPro" id="IPR045597">
    <property type="entry name" value="DUF6458"/>
</dbReference>
<feature type="transmembrane region" description="Helical" evidence="1">
    <location>
        <begin position="29"/>
        <end position="48"/>
    </location>
</feature>
<feature type="domain" description="DUF6458" evidence="2">
    <location>
        <begin position="4"/>
        <end position="45"/>
    </location>
</feature>
<evidence type="ECO:0000313" key="3">
    <source>
        <dbReference type="EMBL" id="TDU86827.1"/>
    </source>
</evidence>
<name>A0A4R7T6W4_9ACTN</name>
<keyword evidence="1" id="KW-0812">Transmembrane</keyword>
<keyword evidence="1" id="KW-0472">Membrane</keyword>
<gene>
    <name evidence="3" type="ORF">EV138_0343</name>
</gene>
<proteinExistence type="predicted"/>
<keyword evidence="1" id="KW-1133">Transmembrane helix</keyword>
<reference evidence="3 4" key="1">
    <citation type="submission" date="2019-03" db="EMBL/GenBank/DDBJ databases">
        <title>Genomic Encyclopedia of Type Strains, Phase III (KMG-III): the genomes of soil and plant-associated and newly described type strains.</title>
        <authorList>
            <person name="Whitman W."/>
        </authorList>
    </citation>
    <scope>NUCLEOTIDE SEQUENCE [LARGE SCALE GENOMIC DNA]</scope>
    <source>
        <strain evidence="3 4">VKM Ac-2575</strain>
    </source>
</reference>
<protein>
    <recommendedName>
        <fullName evidence="2">DUF6458 domain-containing protein</fullName>
    </recommendedName>
</protein>
<evidence type="ECO:0000259" key="2">
    <source>
        <dbReference type="Pfam" id="PF20059"/>
    </source>
</evidence>
<comment type="caution">
    <text evidence="3">The sequence shown here is derived from an EMBL/GenBank/DDBJ whole genome shotgun (WGS) entry which is preliminary data.</text>
</comment>
<keyword evidence="4" id="KW-1185">Reference proteome</keyword>